<dbReference type="EMBL" id="CADEPM010000007">
    <property type="protein sequence ID" value="CAB3408692.1"/>
    <property type="molecule type" value="Genomic_DNA"/>
</dbReference>
<accession>A0A8S1F868</accession>
<name>A0A8S1F868_9PELO</name>
<evidence type="ECO:0000313" key="2">
    <source>
        <dbReference type="EMBL" id="CAB3408692.1"/>
    </source>
</evidence>
<organism evidence="2 3">
    <name type="scientific">Caenorhabditis bovis</name>
    <dbReference type="NCBI Taxonomy" id="2654633"/>
    <lineage>
        <taxon>Eukaryota</taxon>
        <taxon>Metazoa</taxon>
        <taxon>Ecdysozoa</taxon>
        <taxon>Nematoda</taxon>
        <taxon>Chromadorea</taxon>
        <taxon>Rhabditida</taxon>
        <taxon>Rhabditina</taxon>
        <taxon>Rhabditomorpha</taxon>
        <taxon>Rhabditoidea</taxon>
        <taxon>Rhabditidae</taxon>
        <taxon>Peloderinae</taxon>
        <taxon>Caenorhabditis</taxon>
    </lineage>
</organism>
<feature type="signal peptide" evidence="1">
    <location>
        <begin position="1"/>
        <end position="22"/>
    </location>
</feature>
<proteinExistence type="predicted"/>
<sequence>MSNYSLITILAIVLMLSATVSAQWFGGWSQPTWGYTAQGLGVDSNGNTFSGTPENGIYLYCNGRGCPGRG</sequence>
<gene>
    <name evidence="2" type="ORF">CBOVIS_LOCUS10440</name>
</gene>
<keyword evidence="1" id="KW-0732">Signal</keyword>
<dbReference type="PANTHER" id="PTHR39377:SF2">
    <property type="entry name" value="PROTEIN CBG12456"/>
    <property type="match status" value="1"/>
</dbReference>
<dbReference type="PANTHER" id="PTHR39377">
    <property type="entry name" value="PROTEIN CBG18423-RELATED"/>
    <property type="match status" value="1"/>
</dbReference>
<feature type="chain" id="PRO_5035714653" evidence="1">
    <location>
        <begin position="23"/>
        <end position="70"/>
    </location>
</feature>
<comment type="caution">
    <text evidence="2">The sequence shown here is derived from an EMBL/GenBank/DDBJ whole genome shotgun (WGS) entry which is preliminary data.</text>
</comment>
<protein>
    <submittedName>
        <fullName evidence="2">Uncharacterized protein</fullName>
    </submittedName>
</protein>
<reference evidence="2 3" key="1">
    <citation type="submission" date="2020-04" db="EMBL/GenBank/DDBJ databases">
        <authorList>
            <person name="Laetsch R D."/>
            <person name="Stevens L."/>
            <person name="Kumar S."/>
            <person name="Blaxter L. M."/>
        </authorList>
    </citation>
    <scope>NUCLEOTIDE SEQUENCE [LARGE SCALE GENOMIC DNA]</scope>
</reference>
<evidence type="ECO:0000313" key="3">
    <source>
        <dbReference type="Proteomes" id="UP000494206"/>
    </source>
</evidence>
<dbReference type="Proteomes" id="UP000494206">
    <property type="component" value="Unassembled WGS sequence"/>
</dbReference>
<dbReference type="AlphaFoldDB" id="A0A8S1F868"/>
<evidence type="ECO:0000256" key="1">
    <source>
        <dbReference type="SAM" id="SignalP"/>
    </source>
</evidence>
<dbReference type="OrthoDB" id="5771130at2759"/>
<keyword evidence="3" id="KW-1185">Reference proteome</keyword>